<organism evidence="4 5">
    <name type="scientific">Rhizophagus irregularis</name>
    <dbReference type="NCBI Taxonomy" id="588596"/>
    <lineage>
        <taxon>Eukaryota</taxon>
        <taxon>Fungi</taxon>
        <taxon>Fungi incertae sedis</taxon>
        <taxon>Mucoromycota</taxon>
        <taxon>Glomeromycotina</taxon>
        <taxon>Glomeromycetes</taxon>
        <taxon>Glomerales</taxon>
        <taxon>Glomeraceae</taxon>
        <taxon>Rhizophagus</taxon>
    </lineage>
</organism>
<name>A0A2I1F3B2_9GLOM</name>
<sequence length="583" mass="66650">MDTTNSQGIVTVPPSLSYFCVYNPSFGDTDDSQSDQLLYYTSKKTVPMDVKIRQVGLAQGLVNFTRVFSPSKPCENVHTQKNRLAFYEPEPDYWIHISIELGHVKKVIKDKEGKPKTTIDYLDSNLHDSGVKRMLELGYEMYRIFNGPFEYTVRTDGIKALKNKLEEFFANWVFEWDFEKTELTKTVDGILYMPLSDSAESQITSFVNQIQSDYEFISDMFVIWQNKLVYRGNGAIPVNNVRGIWRHLVSYIAERDEHDREIENKRKNKEAEKVSTFMGFTRNISGSNLLSYFSTTPKVSPSTSPTNSTSHNPSTAPLETNGLLSPSTQVFIPGPSNFLLGPTNLHGPDGDIHPVKVYLSKNSNSSNIRTVDHRHDVDESDIEEYYLVAYKQNALTLVFFIPLNSLEGSAKVQEMVFYRSFHNYLTSQSEEIIKILNENHEKSKKLGRTDIDKEYRYLFFNKMTLAVKSSLYPFSSNGSLTSSSRGLTITSEMAHALCELHEDLEKYPQLTEIYTRSSTNFWIVGKRSEGRVLYIVVPKKEASLAEVEAKLFPVIIITPLYYVKLIAAYGIMLIPIFISWWLV</sequence>
<dbReference type="VEuPathDB" id="FungiDB:FUN_010637"/>
<accession>A0A2I1F3B2</accession>
<comment type="similarity">
    <text evidence="1">Belongs to the CCZ1 family.</text>
</comment>
<feature type="region of interest" description="Disordered" evidence="2">
    <location>
        <begin position="295"/>
        <end position="320"/>
    </location>
</feature>
<evidence type="ECO:0000256" key="3">
    <source>
        <dbReference type="SAM" id="Phobius"/>
    </source>
</evidence>
<evidence type="ECO:0000313" key="5">
    <source>
        <dbReference type="Proteomes" id="UP000232688"/>
    </source>
</evidence>
<evidence type="ECO:0000313" key="4">
    <source>
        <dbReference type="EMBL" id="PKC61319.1"/>
    </source>
</evidence>
<dbReference type="OrthoDB" id="240546at2759"/>
<dbReference type="Pfam" id="PF19031">
    <property type="entry name" value="Intu_longin_1"/>
    <property type="match status" value="1"/>
</dbReference>
<keyword evidence="3" id="KW-0812">Transmembrane</keyword>
<reference evidence="4 5" key="1">
    <citation type="submission" date="2017-10" db="EMBL/GenBank/DDBJ databases">
        <title>Extensive intraspecific genome diversity in a model arbuscular mycorrhizal fungus.</title>
        <authorList>
            <person name="Chen E.C.H."/>
            <person name="Morin E."/>
            <person name="Baudet D."/>
            <person name="Noel J."/>
            <person name="Ndikumana S."/>
            <person name="Charron P."/>
            <person name="St-Onge C."/>
            <person name="Giorgi J."/>
            <person name="Grigoriev I.V."/>
            <person name="Roux C."/>
            <person name="Martin F.M."/>
            <person name="Corradi N."/>
        </authorList>
    </citation>
    <scope>NUCLEOTIDE SEQUENCE [LARGE SCALE GENOMIC DNA]</scope>
    <source>
        <strain evidence="4 5">A1</strain>
    </source>
</reference>
<dbReference type="InterPro" id="IPR013176">
    <property type="entry name" value="Ccz1"/>
</dbReference>
<dbReference type="GO" id="GO:0035658">
    <property type="term" value="C:Mon1-Ccz1 complex"/>
    <property type="evidence" value="ECO:0007669"/>
    <property type="project" value="InterPro"/>
</dbReference>
<comment type="caution">
    <text evidence="4">The sequence shown here is derived from an EMBL/GenBank/DDBJ whole genome shotgun (WGS) entry which is preliminary data.</text>
</comment>
<keyword evidence="3" id="KW-0472">Membrane</keyword>
<dbReference type="Proteomes" id="UP000232688">
    <property type="component" value="Unassembled WGS sequence"/>
</dbReference>
<evidence type="ECO:0000256" key="2">
    <source>
        <dbReference type="SAM" id="MobiDB-lite"/>
    </source>
</evidence>
<dbReference type="EMBL" id="LLXH01001001">
    <property type="protein sequence ID" value="PKC61319.1"/>
    <property type="molecule type" value="Genomic_DNA"/>
</dbReference>
<reference evidence="4 5" key="2">
    <citation type="submission" date="2017-10" db="EMBL/GenBank/DDBJ databases">
        <title>Genome analyses suggest a sexual origin of heterokaryosis in a supposedly ancient asexual fungus.</title>
        <authorList>
            <person name="Corradi N."/>
            <person name="Sedzielewska K."/>
            <person name="Noel J."/>
            <person name="Charron P."/>
            <person name="Farinelli L."/>
            <person name="Marton T."/>
            <person name="Kruger M."/>
            <person name="Pelin A."/>
            <person name="Brachmann A."/>
            <person name="Corradi N."/>
        </authorList>
    </citation>
    <scope>NUCLEOTIDE SEQUENCE [LARGE SCALE GENOMIC DNA]</scope>
    <source>
        <strain evidence="4 5">A1</strain>
    </source>
</reference>
<gene>
    <name evidence="4" type="ORF">RhiirA1_487860</name>
</gene>
<feature type="compositionally biased region" description="Low complexity" evidence="2">
    <location>
        <begin position="295"/>
        <end position="317"/>
    </location>
</feature>
<keyword evidence="3" id="KW-1133">Transmembrane helix</keyword>
<dbReference type="InterPro" id="IPR043989">
    <property type="entry name" value="CCZ1/INTU/HSP4_longin_3"/>
</dbReference>
<dbReference type="PANTHER" id="PTHR13056:SF0">
    <property type="entry name" value="VACUOLAR FUSION PROTEIN CCZ1 HOMOLOG-RELATED"/>
    <property type="match status" value="1"/>
</dbReference>
<evidence type="ECO:0000256" key="1">
    <source>
        <dbReference type="ARBA" id="ARBA00005352"/>
    </source>
</evidence>
<dbReference type="GO" id="GO:0016192">
    <property type="term" value="P:vesicle-mediated transport"/>
    <property type="evidence" value="ECO:0007669"/>
    <property type="project" value="InterPro"/>
</dbReference>
<dbReference type="VEuPathDB" id="FungiDB:RhiirFUN_015931"/>
<protein>
    <submittedName>
        <fullName evidence="4">Uncharacterized protein</fullName>
    </submittedName>
</protein>
<dbReference type="Pfam" id="PF19033">
    <property type="entry name" value="Intu_longin_3"/>
    <property type="match status" value="1"/>
</dbReference>
<proteinExistence type="inferred from homology"/>
<feature type="transmembrane region" description="Helical" evidence="3">
    <location>
        <begin position="560"/>
        <end position="582"/>
    </location>
</feature>
<dbReference type="InterPro" id="IPR043987">
    <property type="entry name" value="CCZ1/INTU/HSP4_longin_1"/>
</dbReference>
<dbReference type="AlphaFoldDB" id="A0A2I1F3B2"/>
<dbReference type="PANTHER" id="PTHR13056">
    <property type="entry name" value="VACUOLAR FUSION PROTEIN CCZ1 HOMOLOG-RELATED"/>
    <property type="match status" value="1"/>
</dbReference>
<dbReference type="VEuPathDB" id="FungiDB:RhiirA1_487860"/>